<evidence type="ECO:0000256" key="1">
    <source>
        <dbReference type="ARBA" id="ARBA00022578"/>
    </source>
</evidence>
<keyword evidence="3 7" id="KW-0863">Zinc-finger</keyword>
<dbReference type="PROSITE" id="PS50966">
    <property type="entry name" value="ZF_SWIM"/>
    <property type="match status" value="1"/>
</dbReference>
<dbReference type="GO" id="GO:0004803">
    <property type="term" value="F:transposase activity"/>
    <property type="evidence" value="ECO:0007669"/>
    <property type="project" value="InterPro"/>
</dbReference>
<keyword evidence="4" id="KW-0862">Zinc</keyword>
<feature type="domain" description="SWIM-type" evidence="8">
    <location>
        <begin position="826"/>
        <end position="858"/>
    </location>
</feature>
<reference evidence="9" key="1">
    <citation type="journal article" date="2022" name="Front. Genet.">
        <title>Chromosome-Scale Assembly of the Dendrobium nobile Genome Provides Insights Into the Molecular Mechanism of the Biosynthesis of the Medicinal Active Ingredient of Dendrobium.</title>
        <authorList>
            <person name="Xu Q."/>
            <person name="Niu S.-C."/>
            <person name="Li K.-L."/>
            <person name="Zheng P.-J."/>
            <person name="Zhang X.-J."/>
            <person name="Jia Y."/>
            <person name="Liu Y."/>
            <person name="Niu Y.-X."/>
            <person name="Yu L.-H."/>
            <person name="Chen D.-F."/>
            <person name="Zhang G.-Q."/>
        </authorList>
    </citation>
    <scope>NUCLEOTIDE SEQUENCE</scope>
    <source>
        <tissue evidence="9">Leaf</tissue>
    </source>
</reference>
<dbReference type="InterPro" id="IPR018289">
    <property type="entry name" value="MULE_transposase_dom"/>
</dbReference>
<dbReference type="InterPro" id="IPR001207">
    <property type="entry name" value="Transposase_mutator"/>
</dbReference>
<dbReference type="InterPro" id="IPR004332">
    <property type="entry name" value="Transposase_MuDR"/>
</dbReference>
<evidence type="ECO:0000256" key="3">
    <source>
        <dbReference type="ARBA" id="ARBA00022771"/>
    </source>
</evidence>
<protein>
    <recommendedName>
        <fullName evidence="8">SWIM-type domain-containing protein</fullName>
    </recommendedName>
</protein>
<dbReference type="GO" id="GO:0006313">
    <property type="term" value="P:DNA transposition"/>
    <property type="evidence" value="ECO:0007669"/>
    <property type="project" value="InterPro"/>
</dbReference>
<evidence type="ECO:0000313" key="9">
    <source>
        <dbReference type="EMBL" id="KAI0523143.1"/>
    </source>
</evidence>
<dbReference type="PROSITE" id="PS01007">
    <property type="entry name" value="TRANSPOSASE_MUTATOR"/>
    <property type="match status" value="1"/>
</dbReference>
<dbReference type="GO" id="GO:0003677">
    <property type="term" value="F:DNA binding"/>
    <property type="evidence" value="ECO:0007669"/>
    <property type="project" value="UniProtKB-KW"/>
</dbReference>
<dbReference type="SMART" id="SM00575">
    <property type="entry name" value="ZnF_PMZ"/>
    <property type="match status" value="1"/>
</dbReference>
<dbReference type="GO" id="GO:0008270">
    <property type="term" value="F:zinc ion binding"/>
    <property type="evidence" value="ECO:0007669"/>
    <property type="project" value="UniProtKB-KW"/>
</dbReference>
<gene>
    <name evidence="9" type="ORF">KFK09_005533</name>
</gene>
<evidence type="ECO:0000256" key="2">
    <source>
        <dbReference type="ARBA" id="ARBA00022723"/>
    </source>
</evidence>
<keyword evidence="2" id="KW-0479">Metal-binding</keyword>
<evidence type="ECO:0000259" key="8">
    <source>
        <dbReference type="PROSITE" id="PS50966"/>
    </source>
</evidence>
<sequence>MVAGGWWWQRPVTMVSRLQWRWWPEGGNSVYFISHQIKILPLPFKATLDSYPKDTLLLTDLSRSVNMLVINPGVARLSSEPCIGYPYTHPPMYQPIPNGYGYMALWVVMDGPHCASGVGEVAAAFAWGADCADARHLAVVDVEWVDHVHDRIYDDAVGFGDGDAALLHRALVNHLHAVEGGSRTLLFAISVMVVLERNLRCVSLKLGAGVLRILTRFGYIRDHICNNKKLSLWKQLFMMCSQTTYFDNVGNSIYGEKKEYISVVFKYGGIWVQTNDQHRKRYDGGKQRTVKIEKGQLTIFAVRSEIGRICPWLKGHPYNMHYYIYGTSPKEYNDLNSDVESSEFIKVSNDNLRAEIVITVHESMSNLREFVNSEMVESSFDYNDSISSVPGLCFKDIAVGTYFPDAISFKHTLRSVAIKENFGVRIKASDKKRVIATCSYQSCQWRIRASLCEDAQTFEVRRVDGVHTCPGINRAGNRLATSAWVAKEIQEMVKRNPDVPPKDINSNLEKEEQARESIFGSVDDNYKWVPSLHVELIGRNPGSHITYMFDQHDNSFQRFYVSFKVCTDGFMYGCRPLISLDACHLKSKHLGMLLSATSLDGNNGLFPLAFAVVETESKQTWFWFLQNLGESIGTHIVPLAFISDMEKGLGEAIKDVYPAAEHRICIRHLWKNIKKNFHCKDGHKLQGLVWGASNAYTTTEYNDKLVELSVSYPTVYAYLISLPYKWSRSQFMYGIYHGTNTNNFAESFNAWIMEARNKPVVDLIDMIRGKLMEQRATRKMTSWSWQCEIVPYAEDYIRDITTRKEHLIVRQSTTFKAEVESLHSRHIVDVESRDCTCKVWQLTGLPCIHAIAFIGMKEHPLWHTYIHEYFYVHRMAYDGAIGMLPGKDQWQVIHDAVEIGAPNTSRPRGRPKRRRLPNFLEKDKKVHKCNRCNLWGHHRSTCKNPLHNNMEVNDTIITQVRQSKRPKLQSRRAVEELGDEYKYSNIEEFVSRQVEFGLSRKGSQNSFIPVNSCMVYQNSNLIPEIGIQNLIPDFGSRIQNSVISVQAESFTDYPKLLFK</sequence>
<dbReference type="Pfam" id="PF10551">
    <property type="entry name" value="MULE"/>
    <property type="match status" value="1"/>
</dbReference>
<proteinExistence type="predicted"/>
<dbReference type="EMBL" id="JAGYWB010000005">
    <property type="protein sequence ID" value="KAI0523143.1"/>
    <property type="molecule type" value="Genomic_DNA"/>
</dbReference>
<name>A0A8T3C0T4_DENNO</name>
<dbReference type="Pfam" id="PF03108">
    <property type="entry name" value="DBD_Tnp_Mut"/>
    <property type="match status" value="1"/>
</dbReference>
<evidence type="ECO:0000313" key="10">
    <source>
        <dbReference type="Proteomes" id="UP000829196"/>
    </source>
</evidence>
<organism evidence="9 10">
    <name type="scientific">Dendrobium nobile</name>
    <name type="common">Orchid</name>
    <dbReference type="NCBI Taxonomy" id="94219"/>
    <lineage>
        <taxon>Eukaryota</taxon>
        <taxon>Viridiplantae</taxon>
        <taxon>Streptophyta</taxon>
        <taxon>Embryophyta</taxon>
        <taxon>Tracheophyta</taxon>
        <taxon>Spermatophyta</taxon>
        <taxon>Magnoliopsida</taxon>
        <taxon>Liliopsida</taxon>
        <taxon>Asparagales</taxon>
        <taxon>Orchidaceae</taxon>
        <taxon>Epidendroideae</taxon>
        <taxon>Malaxideae</taxon>
        <taxon>Dendrobiinae</taxon>
        <taxon>Dendrobium</taxon>
    </lineage>
</organism>
<dbReference type="InterPro" id="IPR007527">
    <property type="entry name" value="Znf_SWIM"/>
</dbReference>
<accession>A0A8T3C0T4</accession>
<dbReference type="AlphaFoldDB" id="A0A8T3C0T4"/>
<keyword evidence="10" id="KW-1185">Reference proteome</keyword>
<comment type="caution">
    <text evidence="9">The sequence shown here is derived from an EMBL/GenBank/DDBJ whole genome shotgun (WGS) entry which is preliminary data.</text>
</comment>
<dbReference type="InterPro" id="IPR006564">
    <property type="entry name" value="Znf_PMZ"/>
</dbReference>
<dbReference type="Pfam" id="PF04434">
    <property type="entry name" value="SWIM"/>
    <property type="match status" value="1"/>
</dbReference>
<dbReference type="OrthoDB" id="1918246at2759"/>
<keyword evidence="6" id="KW-0233">DNA recombination</keyword>
<dbReference type="PANTHER" id="PTHR31973">
    <property type="entry name" value="POLYPROTEIN, PUTATIVE-RELATED"/>
    <property type="match status" value="1"/>
</dbReference>
<evidence type="ECO:0000256" key="4">
    <source>
        <dbReference type="ARBA" id="ARBA00022833"/>
    </source>
</evidence>
<evidence type="ECO:0000256" key="5">
    <source>
        <dbReference type="ARBA" id="ARBA00023125"/>
    </source>
</evidence>
<dbReference type="PANTHER" id="PTHR31973:SF188">
    <property type="entry name" value="POLYPROTEIN, PUTATIVE-RELATED"/>
    <property type="match status" value="1"/>
</dbReference>
<evidence type="ECO:0000256" key="6">
    <source>
        <dbReference type="ARBA" id="ARBA00023172"/>
    </source>
</evidence>
<dbReference type="Proteomes" id="UP000829196">
    <property type="component" value="Unassembled WGS sequence"/>
</dbReference>
<keyword evidence="5" id="KW-0238">DNA-binding</keyword>
<keyword evidence="1" id="KW-0815">Transposition</keyword>
<evidence type="ECO:0000256" key="7">
    <source>
        <dbReference type="PROSITE-ProRule" id="PRU00325"/>
    </source>
</evidence>